<dbReference type="GO" id="GO:0003964">
    <property type="term" value="F:RNA-directed DNA polymerase activity"/>
    <property type="evidence" value="ECO:0007669"/>
    <property type="project" value="UniProtKB-KW"/>
</dbReference>
<keyword evidence="5" id="KW-0540">Nuclease</keyword>
<dbReference type="Gene3D" id="3.30.420.10">
    <property type="entry name" value="Ribonuclease H-like superfamily/Ribonuclease H"/>
    <property type="match status" value="1"/>
</dbReference>
<dbReference type="InterPro" id="IPR055469">
    <property type="entry name" value="DUF7041"/>
</dbReference>
<evidence type="ECO:0000256" key="5">
    <source>
        <dbReference type="ARBA" id="ARBA00022722"/>
    </source>
</evidence>
<dbReference type="AlphaFoldDB" id="A0A085N700"/>
<gene>
    <name evidence="12" type="ORF">M514_00667</name>
</gene>
<evidence type="ECO:0000256" key="7">
    <source>
        <dbReference type="ARBA" id="ARBA00022801"/>
    </source>
</evidence>
<dbReference type="Gene3D" id="3.10.10.10">
    <property type="entry name" value="HIV Type 1 Reverse Transcriptase, subunit A, domain 1"/>
    <property type="match status" value="1"/>
</dbReference>
<feature type="domain" description="Reverse transcriptase" evidence="10">
    <location>
        <begin position="443"/>
        <end position="621"/>
    </location>
</feature>
<dbReference type="CDD" id="cd09274">
    <property type="entry name" value="RNase_HI_RT_Ty3"/>
    <property type="match status" value="1"/>
</dbReference>
<evidence type="ECO:0000256" key="9">
    <source>
        <dbReference type="SAM" id="MobiDB-lite"/>
    </source>
</evidence>
<proteinExistence type="predicted"/>
<evidence type="ECO:0000256" key="8">
    <source>
        <dbReference type="ARBA" id="ARBA00022918"/>
    </source>
</evidence>
<dbReference type="Gene3D" id="1.10.340.70">
    <property type="match status" value="1"/>
</dbReference>
<dbReference type="GO" id="GO:0042575">
    <property type="term" value="C:DNA polymerase complex"/>
    <property type="evidence" value="ECO:0007669"/>
    <property type="project" value="UniProtKB-ARBA"/>
</dbReference>
<dbReference type="InterPro" id="IPR001584">
    <property type="entry name" value="Integrase_cat-core"/>
</dbReference>
<dbReference type="InterPro" id="IPR043502">
    <property type="entry name" value="DNA/RNA_pol_sf"/>
</dbReference>
<keyword evidence="4" id="KW-0548">Nucleotidyltransferase</keyword>
<dbReference type="PANTHER" id="PTHR37984">
    <property type="entry name" value="PROTEIN CBG26694"/>
    <property type="match status" value="1"/>
</dbReference>
<evidence type="ECO:0000256" key="1">
    <source>
        <dbReference type="ARBA" id="ARBA00012493"/>
    </source>
</evidence>
<evidence type="ECO:0000256" key="4">
    <source>
        <dbReference type="ARBA" id="ARBA00022695"/>
    </source>
</evidence>
<reference evidence="12" key="1">
    <citation type="journal article" date="2014" name="Nat. Genet.">
        <title>Genome and transcriptome of the porcine whipworm Trichuris suis.</title>
        <authorList>
            <person name="Jex A.R."/>
            <person name="Nejsum P."/>
            <person name="Schwarz E.M."/>
            <person name="Hu L."/>
            <person name="Young N.D."/>
            <person name="Hall R.S."/>
            <person name="Korhonen P.K."/>
            <person name="Liao S."/>
            <person name="Thamsborg S."/>
            <person name="Xia J."/>
            <person name="Xu P."/>
            <person name="Wang S."/>
            <person name="Scheerlinck J.P."/>
            <person name="Hofmann A."/>
            <person name="Sternberg P.W."/>
            <person name="Wang J."/>
            <person name="Gasser R.B."/>
        </authorList>
    </citation>
    <scope>NUCLEOTIDE SEQUENCE [LARGE SCALE GENOMIC DNA]</scope>
    <source>
        <strain evidence="12">DCEP-RM93F</strain>
    </source>
</reference>
<dbReference type="Pfam" id="PF00665">
    <property type="entry name" value="rve"/>
    <property type="match status" value="1"/>
</dbReference>
<dbReference type="Pfam" id="PF00078">
    <property type="entry name" value="RVT_1"/>
    <property type="match status" value="1"/>
</dbReference>
<evidence type="ECO:0000259" key="10">
    <source>
        <dbReference type="PROSITE" id="PS50878"/>
    </source>
</evidence>
<dbReference type="GO" id="GO:0006508">
    <property type="term" value="P:proteolysis"/>
    <property type="evidence" value="ECO:0007669"/>
    <property type="project" value="UniProtKB-KW"/>
</dbReference>
<name>A0A085N700_9BILA</name>
<dbReference type="InterPro" id="IPR000477">
    <property type="entry name" value="RT_dom"/>
</dbReference>
<dbReference type="EMBL" id="KL367541">
    <property type="protein sequence ID" value="KFD65246.1"/>
    <property type="molecule type" value="Genomic_DNA"/>
</dbReference>
<dbReference type="EC" id="2.7.7.49" evidence="1"/>
<organism evidence="12">
    <name type="scientific">Trichuris suis</name>
    <name type="common">pig whipworm</name>
    <dbReference type="NCBI Taxonomy" id="68888"/>
    <lineage>
        <taxon>Eukaryota</taxon>
        <taxon>Metazoa</taxon>
        <taxon>Ecdysozoa</taxon>
        <taxon>Nematoda</taxon>
        <taxon>Enoplea</taxon>
        <taxon>Dorylaimia</taxon>
        <taxon>Trichinellida</taxon>
        <taxon>Trichuridae</taxon>
        <taxon>Trichuris</taxon>
    </lineage>
</organism>
<evidence type="ECO:0000259" key="11">
    <source>
        <dbReference type="PROSITE" id="PS50994"/>
    </source>
</evidence>
<feature type="region of interest" description="Disordered" evidence="9">
    <location>
        <begin position="190"/>
        <end position="220"/>
    </location>
</feature>
<keyword evidence="6" id="KW-0255">Endonuclease</keyword>
<feature type="domain" description="Integrase catalytic" evidence="11">
    <location>
        <begin position="967"/>
        <end position="1085"/>
    </location>
</feature>
<evidence type="ECO:0000256" key="3">
    <source>
        <dbReference type="ARBA" id="ARBA00022679"/>
    </source>
</evidence>
<dbReference type="InterPro" id="IPR041588">
    <property type="entry name" value="Integrase_H2C2"/>
</dbReference>
<keyword evidence="3" id="KW-0808">Transferase</keyword>
<dbReference type="FunFam" id="3.30.70.270:FF:000020">
    <property type="entry name" value="Transposon Tf2-6 polyprotein-like Protein"/>
    <property type="match status" value="1"/>
</dbReference>
<feature type="region of interest" description="Disordered" evidence="9">
    <location>
        <begin position="1"/>
        <end position="20"/>
    </location>
</feature>
<dbReference type="Pfam" id="PF17921">
    <property type="entry name" value="Integrase_H2C2"/>
    <property type="match status" value="1"/>
</dbReference>
<dbReference type="InterPro" id="IPR012337">
    <property type="entry name" value="RNaseH-like_sf"/>
</dbReference>
<dbReference type="PANTHER" id="PTHR37984:SF5">
    <property type="entry name" value="PROTEIN NYNRIN-LIKE"/>
    <property type="match status" value="1"/>
</dbReference>
<dbReference type="InterPro" id="IPR036397">
    <property type="entry name" value="RNaseH_sf"/>
</dbReference>
<dbReference type="Proteomes" id="UP000030758">
    <property type="component" value="Unassembled WGS sequence"/>
</dbReference>
<evidence type="ECO:0000256" key="2">
    <source>
        <dbReference type="ARBA" id="ARBA00022670"/>
    </source>
</evidence>
<dbReference type="InterPro" id="IPR041373">
    <property type="entry name" value="RT_RNaseH"/>
</dbReference>
<dbReference type="PROSITE" id="PS50994">
    <property type="entry name" value="INTEGRASE"/>
    <property type="match status" value="1"/>
</dbReference>
<dbReference type="GO" id="GO:0003676">
    <property type="term" value="F:nucleic acid binding"/>
    <property type="evidence" value="ECO:0007669"/>
    <property type="project" value="InterPro"/>
</dbReference>
<dbReference type="GO" id="GO:0004519">
    <property type="term" value="F:endonuclease activity"/>
    <property type="evidence" value="ECO:0007669"/>
    <property type="project" value="UniProtKB-KW"/>
</dbReference>
<dbReference type="SUPFAM" id="SSF50630">
    <property type="entry name" value="Acid proteases"/>
    <property type="match status" value="1"/>
</dbReference>
<dbReference type="InterPro" id="IPR043128">
    <property type="entry name" value="Rev_trsase/Diguanyl_cyclase"/>
</dbReference>
<evidence type="ECO:0000313" key="12">
    <source>
        <dbReference type="EMBL" id="KFD65246.1"/>
    </source>
</evidence>
<keyword evidence="8" id="KW-0695">RNA-directed DNA polymerase</keyword>
<keyword evidence="2" id="KW-0645">Protease</keyword>
<dbReference type="InterPro" id="IPR050951">
    <property type="entry name" value="Retrovirus_Pol_polyprotein"/>
</dbReference>
<dbReference type="GO" id="GO:0015074">
    <property type="term" value="P:DNA integration"/>
    <property type="evidence" value="ECO:0007669"/>
    <property type="project" value="InterPro"/>
</dbReference>
<protein>
    <recommendedName>
        <fullName evidence="1">RNA-directed DNA polymerase</fullName>
        <ecNumber evidence="1">2.7.7.49</ecNumber>
    </recommendedName>
</protein>
<dbReference type="Gene3D" id="3.30.70.270">
    <property type="match status" value="2"/>
</dbReference>
<dbReference type="SUPFAM" id="SSF56672">
    <property type="entry name" value="DNA/RNA polymerases"/>
    <property type="match status" value="1"/>
</dbReference>
<dbReference type="SUPFAM" id="SSF53098">
    <property type="entry name" value="Ribonuclease H-like"/>
    <property type="match status" value="1"/>
</dbReference>
<sequence length="1205" mass="134872">MDPKLNDAPTSGDPVDESQLEPAGCHVNAARLELPQFDAEDVDTWLLMCENLLLDAGISRQVTMFRKVLARLPPERFRMVKHLAVRHPLPDDCYDQLKNCLSGRLAIAPAERLRRLESLPPELGDWKPSQLYGQLEILYPDEDHSLAEVAFRADAHCPMRAEVVTSAVAIPPSDDRSLPSSTSDELVAAARRDRFDRPRKPMSNEHSRRPARSRGAVWPPGSQLLGQLHLYRGHDGKRTGPPVAAATTGRGSQCPLLFVRDTSGRRFLVDSGSEVSILPVGTPVSRAPLTNVPKLRAANGTLIDIFETDKFVELDLGLGRTYPFKFFVAAAVPEAILGADFLRAHGLVPDLRAARLYDRATFLSAACSTHPGTPADISSRTVHYVRHLPVFRSLLVTPGRFPAVAMPGVEHCICTRGAPVYARPRRLTPAKLAAARKELDELLKCGILVPSHSQWASPIHLVPKDKGARYRMVGCYERLNAVTIPDRYPVPDLQTFADRLHRATIFSKIDLARAYAQIRMSPMDQKKTAIVTPFGLYEYTRMPFGLRNAAQTFQRLMDMVFQGLPRVFVYIDDILMFSSTAQQHRADLAAVLERLRRYHLTIRPDKCIFGQTRIEFLGFELSGAGLRPLPDKVRDLLQLPPPTSVAECRRFIGMVNYYHRFIPRLASALLPLYQLANLSKRQQFYWRPEHDSSFREAKALLAEASTLAFPCSQAPTQVIADASENAVGAVIQQLQRNRWVPIAFHSKKLSDQQLKWSTGDKELFALVSAVRRFRHLLEGQQNLQFCTDHKPLIYAFSSKSERSARVQRQLAFLSEFSTDIRHIGGADNVVSDCLSRPPRAVSSTAYDVGLSDLRELAEEQQQSEDVTELSANRSLRVESRPVHGTSTPLLVDVSTGCPRPLVPRSLRRSLFDRLHNLHHPGTRATKRLICERFVWQGMSADIARWCKTCLRCQSSKIGRHQRTQLLRPPAPSSRFEALHVDIVGPLPPSRGFQFIFTIVDRYTRYPDAIPIKAATAAECARALLCWVSRFGMCCRVTSDRGRQFVSDLWCELCKLLGMQSFTTLASEPHQNGLVERIHRDIKASLIAVLQGDPTGSTPFRLSSWACGHRSNTTSDVRPPNWCSARPSGFQANFSMLIAASLARNSHGTYAASFPAFARQILHGTSQLPVGRSSFLPHCPQLPTFLCVWTLTDNRCSPRRRDLIES</sequence>
<dbReference type="Pfam" id="PF17917">
    <property type="entry name" value="RT_RNaseH"/>
    <property type="match status" value="1"/>
</dbReference>
<dbReference type="PROSITE" id="PS50878">
    <property type="entry name" value="RT_POL"/>
    <property type="match status" value="1"/>
</dbReference>
<accession>A0A085N700</accession>
<dbReference type="Pfam" id="PF23055">
    <property type="entry name" value="DUF7041"/>
    <property type="match status" value="1"/>
</dbReference>
<dbReference type="GO" id="GO:0008233">
    <property type="term" value="F:peptidase activity"/>
    <property type="evidence" value="ECO:0007669"/>
    <property type="project" value="UniProtKB-KW"/>
</dbReference>
<keyword evidence="7" id="KW-0378">Hydrolase</keyword>
<dbReference type="CDD" id="cd01647">
    <property type="entry name" value="RT_LTR"/>
    <property type="match status" value="1"/>
</dbReference>
<evidence type="ECO:0000256" key="6">
    <source>
        <dbReference type="ARBA" id="ARBA00022759"/>
    </source>
</evidence>
<dbReference type="FunFam" id="3.10.10.10:FF:000007">
    <property type="entry name" value="Retrovirus-related Pol polyprotein from transposon 17.6-like Protein"/>
    <property type="match status" value="1"/>
</dbReference>
<feature type="compositionally biased region" description="Basic and acidic residues" evidence="9">
    <location>
        <begin position="190"/>
        <end position="208"/>
    </location>
</feature>
<dbReference type="InterPro" id="IPR021109">
    <property type="entry name" value="Peptidase_aspartic_dom_sf"/>
</dbReference>